<dbReference type="KEGG" id="ole:K0B96_08455"/>
<evidence type="ECO:0000313" key="1">
    <source>
        <dbReference type="EMBL" id="QYM80618.1"/>
    </source>
</evidence>
<keyword evidence="2" id="KW-1185">Reference proteome</keyword>
<dbReference type="AlphaFoldDB" id="A0A8F9XLE4"/>
<gene>
    <name evidence="1" type="ORF">K0B96_08455</name>
</gene>
<protein>
    <submittedName>
        <fullName evidence="1">Uncharacterized protein</fullName>
    </submittedName>
</protein>
<reference evidence="1" key="1">
    <citation type="submission" date="2021-08" db="EMBL/GenBank/DDBJ databases">
        <title>Genome of a novel bacterium of the phylum Verrucomicrobia, Oleiharenicola sp. KSB-15.</title>
        <authorList>
            <person name="Chung J.-H."/>
            <person name="Ahn J.-H."/>
            <person name="Yoon Y."/>
            <person name="Kim D.-Y."/>
            <person name="An S.-H."/>
            <person name="Park I."/>
            <person name="Yeon J."/>
        </authorList>
    </citation>
    <scope>NUCLEOTIDE SEQUENCE</scope>
    <source>
        <strain evidence="1">KSB-15</strain>
    </source>
</reference>
<dbReference type="RefSeq" id="WP_220166061.1">
    <property type="nucleotide sequence ID" value="NZ_CP080507.1"/>
</dbReference>
<accession>A0A8F9XLE4</accession>
<proteinExistence type="predicted"/>
<dbReference type="EMBL" id="CP080507">
    <property type="protein sequence ID" value="QYM80618.1"/>
    <property type="molecule type" value="Genomic_DNA"/>
</dbReference>
<evidence type="ECO:0000313" key="2">
    <source>
        <dbReference type="Proteomes" id="UP000825051"/>
    </source>
</evidence>
<dbReference type="Proteomes" id="UP000825051">
    <property type="component" value="Chromosome"/>
</dbReference>
<sequence>MSTEVLPLAHLAVKRVAALDDFSSVASMWQTFWRKCGRAARHPTPAETVTCYGRLANATPHFLTLISDERLIGVVPLVAARVDAARVLQLLARGSDETFDALVEPGFEPAAGTAVFEFLAQRAAEWDCCEFSGLRAGSILLNPEVPLTWSDRMEPHDPSPVEAPRYRRILRHAAAA</sequence>
<organism evidence="1 2">
    <name type="scientific">Horticoccus luteus</name>
    <dbReference type="NCBI Taxonomy" id="2862869"/>
    <lineage>
        <taxon>Bacteria</taxon>
        <taxon>Pseudomonadati</taxon>
        <taxon>Verrucomicrobiota</taxon>
        <taxon>Opitutia</taxon>
        <taxon>Opitutales</taxon>
        <taxon>Opitutaceae</taxon>
        <taxon>Horticoccus</taxon>
    </lineage>
</organism>
<name>A0A8F9XLE4_9BACT</name>